<feature type="compositionally biased region" description="Polar residues" evidence="2">
    <location>
        <begin position="21"/>
        <end position="32"/>
    </location>
</feature>
<dbReference type="AlphaFoldDB" id="A0AAD1S6Y2"/>
<dbReference type="EMBL" id="OW240916">
    <property type="protein sequence ID" value="CAH2294011.1"/>
    <property type="molecule type" value="Genomic_DNA"/>
</dbReference>
<evidence type="ECO:0000256" key="1">
    <source>
        <dbReference type="SAM" id="Coils"/>
    </source>
</evidence>
<evidence type="ECO:0000313" key="3">
    <source>
        <dbReference type="EMBL" id="CAH2294011.1"/>
    </source>
</evidence>
<protein>
    <submittedName>
        <fullName evidence="3">Uncharacterized protein</fullName>
    </submittedName>
</protein>
<accession>A0AAD1S6Y2</accession>
<keyword evidence="4" id="KW-1185">Reference proteome</keyword>
<feature type="region of interest" description="Disordered" evidence="2">
    <location>
        <begin position="1"/>
        <end position="37"/>
    </location>
</feature>
<name>A0AAD1S6Y2_PELCU</name>
<reference evidence="3" key="1">
    <citation type="submission" date="2022-03" db="EMBL/GenBank/DDBJ databases">
        <authorList>
            <person name="Alioto T."/>
            <person name="Alioto T."/>
            <person name="Gomez Garrido J."/>
        </authorList>
    </citation>
    <scope>NUCLEOTIDE SEQUENCE</scope>
</reference>
<evidence type="ECO:0000256" key="2">
    <source>
        <dbReference type="SAM" id="MobiDB-lite"/>
    </source>
</evidence>
<keyword evidence="1" id="KW-0175">Coiled coil</keyword>
<gene>
    <name evidence="3" type="ORF">PECUL_23A010452</name>
</gene>
<dbReference type="Gene3D" id="3.30.70.1820">
    <property type="entry name" value="L1 transposable element, RRM domain"/>
    <property type="match status" value="1"/>
</dbReference>
<proteinExistence type="predicted"/>
<dbReference type="Proteomes" id="UP001295444">
    <property type="component" value="Chromosome 05"/>
</dbReference>
<feature type="coiled-coil region" evidence="1">
    <location>
        <begin position="71"/>
        <end position="98"/>
    </location>
</feature>
<sequence>MDEYLSTPQGLRGTRDHDNMAPTSPGSASMAESTPDHQDMDALSQISADLAAISASMLTRKDKAEMVAELRSVIREEIEAVRSNLTALEHRVDDLEVDRMRQVEDLDNRARLNNIRVRGIPETEGDNPHGMLTSLFSQLLGDKAQSDFGIERAHRALRAPVGTDYPGM</sequence>
<organism evidence="3 4">
    <name type="scientific">Pelobates cultripes</name>
    <name type="common">Western spadefoot toad</name>
    <dbReference type="NCBI Taxonomy" id="61616"/>
    <lineage>
        <taxon>Eukaryota</taxon>
        <taxon>Metazoa</taxon>
        <taxon>Chordata</taxon>
        <taxon>Craniata</taxon>
        <taxon>Vertebrata</taxon>
        <taxon>Euteleostomi</taxon>
        <taxon>Amphibia</taxon>
        <taxon>Batrachia</taxon>
        <taxon>Anura</taxon>
        <taxon>Pelobatoidea</taxon>
        <taxon>Pelobatidae</taxon>
        <taxon>Pelobates</taxon>
    </lineage>
</organism>
<evidence type="ECO:0000313" key="4">
    <source>
        <dbReference type="Proteomes" id="UP001295444"/>
    </source>
</evidence>